<keyword evidence="4" id="KW-1185">Reference proteome</keyword>
<evidence type="ECO:0000256" key="2">
    <source>
        <dbReference type="SAM" id="MobiDB-lite"/>
    </source>
</evidence>
<evidence type="ECO:0000256" key="1">
    <source>
        <dbReference type="SAM" id="Coils"/>
    </source>
</evidence>
<evidence type="ECO:0000313" key="3">
    <source>
        <dbReference type="EMBL" id="KAK0751435.1"/>
    </source>
</evidence>
<feature type="coiled-coil region" evidence="1">
    <location>
        <begin position="61"/>
        <end position="182"/>
    </location>
</feature>
<feature type="region of interest" description="Disordered" evidence="2">
    <location>
        <begin position="1"/>
        <end position="36"/>
    </location>
</feature>
<dbReference type="Proteomes" id="UP001172155">
    <property type="component" value="Unassembled WGS sequence"/>
</dbReference>
<name>A0AA40F554_9PEZI</name>
<dbReference type="AlphaFoldDB" id="A0AA40F554"/>
<reference evidence="3" key="1">
    <citation type="submission" date="2023-06" db="EMBL/GenBank/DDBJ databases">
        <title>Genome-scale phylogeny and comparative genomics of the fungal order Sordariales.</title>
        <authorList>
            <consortium name="Lawrence Berkeley National Laboratory"/>
            <person name="Hensen N."/>
            <person name="Bonometti L."/>
            <person name="Westerberg I."/>
            <person name="Brannstrom I.O."/>
            <person name="Guillou S."/>
            <person name="Cros-Aarteil S."/>
            <person name="Calhoun S."/>
            <person name="Haridas S."/>
            <person name="Kuo A."/>
            <person name="Mondo S."/>
            <person name="Pangilinan J."/>
            <person name="Riley R."/>
            <person name="LaButti K."/>
            <person name="Andreopoulos B."/>
            <person name="Lipzen A."/>
            <person name="Chen C."/>
            <person name="Yanf M."/>
            <person name="Daum C."/>
            <person name="Ng V."/>
            <person name="Clum A."/>
            <person name="Steindorff A."/>
            <person name="Ohm R."/>
            <person name="Martin F."/>
            <person name="Silar P."/>
            <person name="Natvig D."/>
            <person name="Lalanne C."/>
            <person name="Gautier V."/>
            <person name="Ament-velasquez S.L."/>
            <person name="Kruys A."/>
            <person name="Hutchinson M.I."/>
            <person name="Powell A.J."/>
            <person name="Barry K."/>
            <person name="Miller A.N."/>
            <person name="Grigoriev I.V."/>
            <person name="Debuchy R."/>
            <person name="Gladieux P."/>
            <person name="Thoren M.H."/>
            <person name="Johannesson H."/>
        </authorList>
    </citation>
    <scope>NUCLEOTIDE SEQUENCE</scope>
    <source>
        <strain evidence="3">SMH3187-1</strain>
    </source>
</reference>
<protein>
    <submittedName>
        <fullName evidence="3">Uncharacterized protein</fullName>
    </submittedName>
</protein>
<proteinExistence type="predicted"/>
<feature type="compositionally biased region" description="Basic and acidic residues" evidence="2">
    <location>
        <begin position="478"/>
        <end position="495"/>
    </location>
</feature>
<gene>
    <name evidence="3" type="ORF">B0T18DRAFT_387562</name>
</gene>
<feature type="region of interest" description="Disordered" evidence="2">
    <location>
        <begin position="478"/>
        <end position="543"/>
    </location>
</feature>
<organism evidence="3 4">
    <name type="scientific">Schizothecium vesticola</name>
    <dbReference type="NCBI Taxonomy" id="314040"/>
    <lineage>
        <taxon>Eukaryota</taxon>
        <taxon>Fungi</taxon>
        <taxon>Dikarya</taxon>
        <taxon>Ascomycota</taxon>
        <taxon>Pezizomycotina</taxon>
        <taxon>Sordariomycetes</taxon>
        <taxon>Sordariomycetidae</taxon>
        <taxon>Sordariales</taxon>
        <taxon>Schizotheciaceae</taxon>
        <taxon>Schizothecium</taxon>
    </lineage>
</organism>
<accession>A0AA40F554</accession>
<keyword evidence="1" id="KW-0175">Coiled coil</keyword>
<sequence length="543" mass="60716">MADKKKGPGASENAPTMADKKKGVGADSGSSPKHSKVSKIFDSLNKICCIAKELKDDALGVDELERLLDNQKKLSEQLKAKDAQIADLTAEVESLKTAKSLLWEEFQERYQDLSTELDGLRDVKTDLEETRIKLEEAEESALAAKNENKMLRLGVEKTAEHKKMADEQLKSTLEELENLRLRSAGVEVKYRELTGLIGEDQLQDRNAIVLRTILTEFSEDELEGFAAMCHEKILTALLAIPIPTPMTPPLEIPRTASHAMVPAMQPPPVARASLDSIPLPWSTSKEAKLMRCAFAEHVFAKALVDHVFVDIPTRHAPVLQQAARTILGFLEGKDAQREAIVRSQLLAVLSYDSDDDSDMEYAIHVAFEYVRDTLDAVVPPGDARSSVYVMLAGLLRQAASMWMSFRRSRYRISAELDVHWRRLVRADDCYRDYGDPELGRHTYEVIVPLFPQIVMGQNILVNPRVLWSDQGAVVSAREELKEATDRRGPKDEDFPNKQPRRRNSIRPSMVAPAQPPRFALRRMMSDSMSDSPPVSGGFGKTSN</sequence>
<evidence type="ECO:0000313" key="4">
    <source>
        <dbReference type="Proteomes" id="UP001172155"/>
    </source>
</evidence>
<dbReference type="EMBL" id="JAUKUD010000002">
    <property type="protein sequence ID" value="KAK0751435.1"/>
    <property type="molecule type" value="Genomic_DNA"/>
</dbReference>
<comment type="caution">
    <text evidence="3">The sequence shown here is derived from an EMBL/GenBank/DDBJ whole genome shotgun (WGS) entry which is preliminary data.</text>
</comment>